<dbReference type="KEGG" id="pyr:P186_0293"/>
<dbReference type="AlphaFoldDB" id="G7VFU5"/>
<name>G7VFU5_9CREN</name>
<organism evidence="1 2">
    <name type="scientific">Pyrobaculum ferrireducens</name>
    <dbReference type="NCBI Taxonomy" id="1104324"/>
    <lineage>
        <taxon>Archaea</taxon>
        <taxon>Thermoproteota</taxon>
        <taxon>Thermoprotei</taxon>
        <taxon>Thermoproteales</taxon>
        <taxon>Thermoproteaceae</taxon>
        <taxon>Pyrobaculum</taxon>
    </lineage>
</organism>
<dbReference type="HOGENOM" id="CLU_207597_0_0_2"/>
<keyword evidence="2" id="KW-1185">Reference proteome</keyword>
<accession>G7VFU5</accession>
<proteinExistence type="predicted"/>
<sequence>MPTHAGGFKNLLQNLQIYTAYICTNSIDNRDLLKNRKSAEASQSPFM</sequence>
<protein>
    <submittedName>
        <fullName evidence="1">Uncharacterized protein</fullName>
    </submittedName>
</protein>
<gene>
    <name evidence="1" type="ORF">P186_0293</name>
</gene>
<evidence type="ECO:0000313" key="1">
    <source>
        <dbReference type="EMBL" id="AET31752.1"/>
    </source>
</evidence>
<dbReference type="BioCyc" id="PSP1104324:GJSN-285-MONOMER"/>
<dbReference type="Proteomes" id="UP000005867">
    <property type="component" value="Chromosome"/>
</dbReference>
<evidence type="ECO:0000313" key="2">
    <source>
        <dbReference type="Proteomes" id="UP000005867"/>
    </source>
</evidence>
<dbReference type="STRING" id="1104324.P186_0293"/>
<reference evidence="1 2" key="1">
    <citation type="journal article" date="2012" name="J. Bacteriol.">
        <title>Complete genome sequence of strain 1860, a crenarchaeon of the genus pyrobaculum able to grow with various electron acceptors.</title>
        <authorList>
            <person name="Mardanov A.V."/>
            <person name="Gumerov V.M."/>
            <person name="Slobodkina G.B."/>
            <person name="Beletsky A.V."/>
            <person name="Bonch-Osmolovskaya E.A."/>
            <person name="Ravin N.V."/>
            <person name="Skryabin K.G."/>
        </authorList>
    </citation>
    <scope>NUCLEOTIDE SEQUENCE [LARGE SCALE GENOMIC DNA]</scope>
    <source>
        <strain evidence="1 2">1860</strain>
    </source>
</reference>
<dbReference type="EMBL" id="CP003098">
    <property type="protein sequence ID" value="AET31752.1"/>
    <property type="molecule type" value="Genomic_DNA"/>
</dbReference>